<accession>A0A8H8VJ03</accession>
<name>A0A8H8VJ03_ORBOL</name>
<feature type="compositionally biased region" description="Basic and acidic residues" evidence="1">
    <location>
        <begin position="125"/>
        <end position="145"/>
    </location>
</feature>
<feature type="compositionally biased region" description="Pro residues" evidence="1">
    <location>
        <begin position="150"/>
        <end position="161"/>
    </location>
</feature>
<evidence type="ECO:0000313" key="3">
    <source>
        <dbReference type="Proteomes" id="UP000614610"/>
    </source>
</evidence>
<comment type="caution">
    <text evidence="2">The sequence shown here is derived from an EMBL/GenBank/DDBJ whole genome shotgun (WGS) entry which is preliminary data.</text>
</comment>
<evidence type="ECO:0000313" key="2">
    <source>
        <dbReference type="EMBL" id="KAF3219904.1"/>
    </source>
</evidence>
<dbReference type="Proteomes" id="UP000614610">
    <property type="component" value="Unassembled WGS sequence"/>
</dbReference>
<gene>
    <name evidence="2" type="ORF">TWF679_010360</name>
</gene>
<sequence length="351" mass="38623">MIEFSLALVVYAVSYLRLFVDPSYIEQKLNVEFQNRQMEGVPATAELNASEEAALLYVNELRHQQEENLASGRPCFKPSRFYQPFYACVESTGYEAELQVTATQVPDPSDSGLDAGIDGFDDGDEDRRRYEEQVARQMKVQREDSAADQNPPPPPPPPAPPIAKSQPQAPPKDKAQAPPRKVQAQALPPLKVPVQAPPKVQVQALPPPPVLPARIQVAANPVPDVRPLALRVRPPTLEQYGYGDEDDYNMGDPNMMLMDDGDCDEFGSMGMPGGQSLGNPYSSYGYGIDKDTQMPTGAIVLTPLSGEEACCGVSTLTNTLRLYTRPYWRIAHSDGKPRTREFELDTADTAE</sequence>
<organism evidence="2 3">
    <name type="scientific">Orbilia oligospora</name>
    <name type="common">Nematode-trapping fungus</name>
    <name type="synonym">Arthrobotrys oligospora</name>
    <dbReference type="NCBI Taxonomy" id="2813651"/>
    <lineage>
        <taxon>Eukaryota</taxon>
        <taxon>Fungi</taxon>
        <taxon>Dikarya</taxon>
        <taxon>Ascomycota</taxon>
        <taxon>Pezizomycotina</taxon>
        <taxon>Orbiliomycetes</taxon>
        <taxon>Orbiliales</taxon>
        <taxon>Orbiliaceae</taxon>
        <taxon>Orbilia</taxon>
    </lineage>
</organism>
<reference evidence="2" key="1">
    <citation type="submission" date="2019-06" db="EMBL/GenBank/DDBJ databases">
        <authorList>
            <person name="Palmer J.M."/>
        </authorList>
    </citation>
    <scope>NUCLEOTIDE SEQUENCE</scope>
    <source>
        <strain evidence="2">TWF679</strain>
    </source>
</reference>
<evidence type="ECO:0000256" key="1">
    <source>
        <dbReference type="SAM" id="MobiDB-lite"/>
    </source>
</evidence>
<feature type="region of interest" description="Disordered" evidence="1">
    <location>
        <begin position="103"/>
        <end position="181"/>
    </location>
</feature>
<dbReference type="AlphaFoldDB" id="A0A8H8VJ03"/>
<dbReference type="OrthoDB" id="5419238at2759"/>
<proteinExistence type="predicted"/>
<protein>
    <submittedName>
        <fullName evidence="2">Uncharacterized protein</fullName>
    </submittedName>
</protein>
<dbReference type="EMBL" id="WIWT01000008">
    <property type="protein sequence ID" value="KAF3219904.1"/>
    <property type="molecule type" value="Genomic_DNA"/>
</dbReference>